<feature type="chain" id="PRO_5038435693" description="Amidase" evidence="1">
    <location>
        <begin position="22"/>
        <end position="111"/>
    </location>
</feature>
<name>A0A1B1KEW4_RHOOP</name>
<evidence type="ECO:0008006" key="4">
    <source>
        <dbReference type="Google" id="ProtNLM"/>
    </source>
</evidence>
<sequence>MNKARTLLVCAVTAIALTVTACSTRTDNNAESAFNPYGKSVAELGSALTGGEVTSVELVDYYTERIHKFDEQGPSINSIIALNPSARPTAEELDARWLSFRRHVQRPRTGA</sequence>
<dbReference type="RefSeq" id="WP_196775204.1">
    <property type="nucleotide sequence ID" value="NZ_CP009111.1"/>
</dbReference>
<dbReference type="Gene3D" id="3.90.1300.10">
    <property type="entry name" value="Amidase signature (AS) domain"/>
    <property type="match status" value="1"/>
</dbReference>
<reference evidence="2 3" key="1">
    <citation type="submission" date="2014-07" db="EMBL/GenBank/DDBJ databases">
        <authorList>
            <person name="Zhang J.E."/>
            <person name="Yang H."/>
            <person name="Guo J."/>
            <person name="Deng Z."/>
            <person name="Luo H."/>
            <person name="Luo M."/>
            <person name="Zhao B."/>
        </authorList>
    </citation>
    <scope>NUCLEOTIDE SEQUENCE [LARGE SCALE GENOMIC DNA]</scope>
    <source>
        <strain evidence="2 3">1CP</strain>
    </source>
</reference>
<dbReference type="Proteomes" id="UP000186108">
    <property type="component" value="Chromosome"/>
</dbReference>
<dbReference type="PROSITE" id="PS51257">
    <property type="entry name" value="PROKAR_LIPOPROTEIN"/>
    <property type="match status" value="1"/>
</dbReference>
<proteinExistence type="predicted"/>
<feature type="signal peptide" evidence="1">
    <location>
        <begin position="1"/>
        <end position="21"/>
    </location>
</feature>
<evidence type="ECO:0000313" key="2">
    <source>
        <dbReference type="EMBL" id="ANS31142.1"/>
    </source>
</evidence>
<organism evidence="2 3">
    <name type="scientific">Rhodococcus opacus</name>
    <name type="common">Nocardia opaca</name>
    <dbReference type="NCBI Taxonomy" id="37919"/>
    <lineage>
        <taxon>Bacteria</taxon>
        <taxon>Bacillati</taxon>
        <taxon>Actinomycetota</taxon>
        <taxon>Actinomycetes</taxon>
        <taxon>Mycobacteriales</taxon>
        <taxon>Nocardiaceae</taxon>
        <taxon>Rhodococcus</taxon>
    </lineage>
</organism>
<evidence type="ECO:0000313" key="3">
    <source>
        <dbReference type="Proteomes" id="UP000186108"/>
    </source>
</evidence>
<dbReference type="SUPFAM" id="SSF75304">
    <property type="entry name" value="Amidase signature (AS) enzymes"/>
    <property type="match status" value="1"/>
</dbReference>
<keyword evidence="1" id="KW-0732">Signal</keyword>
<accession>A0A1B1KEW4</accession>
<gene>
    <name evidence="2" type="ORF">R1CP_32595</name>
</gene>
<dbReference type="EMBL" id="CP009111">
    <property type="protein sequence ID" value="ANS31142.1"/>
    <property type="molecule type" value="Genomic_DNA"/>
</dbReference>
<dbReference type="InterPro" id="IPR036928">
    <property type="entry name" value="AS_sf"/>
</dbReference>
<dbReference type="AlphaFoldDB" id="A0A1B1KEW4"/>
<protein>
    <recommendedName>
        <fullName evidence="4">Amidase</fullName>
    </recommendedName>
</protein>
<evidence type="ECO:0000256" key="1">
    <source>
        <dbReference type="SAM" id="SignalP"/>
    </source>
</evidence>